<sequence>MDIATELIISNKLQFEEGEIKLFGTSIFLIPPEVYMFLYSELDKTGQTDIFYKTCQASAFELFTNLIKSSHKDIDELIAFVPKILNLLAYGKVSITKKDLSNMVFEFSLESPLYPEIFGKYQKPIDVAFAGLLAGSLSAVLKTPMRCIEKECVSTGFGNCTFVAEMGVL</sequence>
<evidence type="ECO:0000313" key="2">
    <source>
        <dbReference type="EMBL" id="MBM3281983.1"/>
    </source>
</evidence>
<dbReference type="Proteomes" id="UP000774699">
    <property type="component" value="Unassembled WGS sequence"/>
</dbReference>
<dbReference type="Gene3D" id="3.30.1380.20">
    <property type="entry name" value="Trafficking protein particle complex subunit 3"/>
    <property type="match status" value="1"/>
</dbReference>
<reference evidence="2" key="1">
    <citation type="submission" date="2019-03" db="EMBL/GenBank/DDBJ databases">
        <title>Lake Tanganyika Metagenome-Assembled Genomes (MAGs).</title>
        <authorList>
            <person name="Tran P."/>
        </authorList>
    </citation>
    <scope>NUCLEOTIDE SEQUENCE</scope>
    <source>
        <strain evidence="2">M_DeepCast_50m_m2_156</strain>
    </source>
</reference>
<feature type="domain" description="4-vinyl reductase 4VR" evidence="1">
    <location>
        <begin position="104"/>
        <end position="166"/>
    </location>
</feature>
<dbReference type="SMART" id="SM00989">
    <property type="entry name" value="V4R"/>
    <property type="match status" value="1"/>
</dbReference>
<organism evidence="2 3">
    <name type="scientific">Candidatus Iainarchaeum sp</name>
    <dbReference type="NCBI Taxonomy" id="3101447"/>
    <lineage>
        <taxon>Archaea</taxon>
        <taxon>Candidatus Iainarchaeota</taxon>
        <taxon>Candidatus Iainarchaeia</taxon>
        <taxon>Candidatus Iainarchaeales</taxon>
        <taxon>Candidatus Iainarchaeaceae</taxon>
        <taxon>Candidatus Iainarchaeum</taxon>
    </lineage>
</organism>
<evidence type="ECO:0000313" key="3">
    <source>
        <dbReference type="Proteomes" id="UP000774699"/>
    </source>
</evidence>
<evidence type="ECO:0000259" key="1">
    <source>
        <dbReference type="SMART" id="SM00989"/>
    </source>
</evidence>
<dbReference type="SUPFAM" id="SSF111126">
    <property type="entry name" value="Ligand-binding domain in the NO signalling and Golgi transport"/>
    <property type="match status" value="1"/>
</dbReference>
<dbReference type="InterPro" id="IPR004096">
    <property type="entry name" value="V4R"/>
</dbReference>
<dbReference type="PANTHER" id="PTHR35090">
    <property type="entry name" value="DNA-DIRECTED RNA POLYMERASE SUBUNIT I"/>
    <property type="match status" value="1"/>
</dbReference>
<accession>A0A8T4C674</accession>
<protein>
    <recommendedName>
        <fullName evidence="1">4-vinyl reductase 4VR domain-containing protein</fullName>
    </recommendedName>
</protein>
<dbReference type="AlphaFoldDB" id="A0A8T4C674"/>
<proteinExistence type="predicted"/>
<dbReference type="EMBL" id="VGJJ01000006">
    <property type="protein sequence ID" value="MBM3281983.1"/>
    <property type="molecule type" value="Genomic_DNA"/>
</dbReference>
<name>A0A8T4C674_9ARCH</name>
<comment type="caution">
    <text evidence="2">The sequence shown here is derived from an EMBL/GenBank/DDBJ whole genome shotgun (WGS) entry which is preliminary data.</text>
</comment>
<gene>
    <name evidence="2" type="ORF">FJY86_01410</name>
</gene>
<dbReference type="PANTHER" id="PTHR35090:SF2">
    <property type="entry name" value="ARSR FAMILY TRANSCRIPTIONAL REGULATOR"/>
    <property type="match status" value="1"/>
</dbReference>
<dbReference type="InterPro" id="IPR024096">
    <property type="entry name" value="NO_sig/Golgi_transp_ligand-bd"/>
</dbReference>